<protein>
    <submittedName>
        <fullName evidence="2">Sugar phosphate isomerase/epimerase</fullName>
    </submittedName>
</protein>
<evidence type="ECO:0000259" key="1">
    <source>
        <dbReference type="Pfam" id="PF01261"/>
    </source>
</evidence>
<organism evidence="2 3">
    <name type="scientific">Niallia hominis</name>
    <dbReference type="NCBI Taxonomy" id="3133173"/>
    <lineage>
        <taxon>Bacteria</taxon>
        <taxon>Bacillati</taxon>
        <taxon>Bacillota</taxon>
        <taxon>Bacilli</taxon>
        <taxon>Bacillales</taxon>
        <taxon>Bacillaceae</taxon>
        <taxon>Niallia</taxon>
    </lineage>
</organism>
<dbReference type="InterPro" id="IPR036237">
    <property type="entry name" value="Xyl_isomerase-like_sf"/>
</dbReference>
<dbReference type="RefSeq" id="WP_031536379.1">
    <property type="nucleotide sequence ID" value="NZ_JBBMFN010000081.1"/>
</dbReference>
<reference evidence="2 3" key="1">
    <citation type="submission" date="2024-03" db="EMBL/GenBank/DDBJ databases">
        <title>Human intestinal bacterial collection.</title>
        <authorList>
            <person name="Pauvert C."/>
            <person name="Hitch T.C.A."/>
            <person name="Clavel T."/>
        </authorList>
    </citation>
    <scope>NUCLEOTIDE SEQUENCE [LARGE SCALE GENOMIC DNA]</scope>
    <source>
        <strain evidence="2 3">CLA-SR-H024</strain>
    </source>
</reference>
<evidence type="ECO:0000313" key="2">
    <source>
        <dbReference type="EMBL" id="MEQ2468169.1"/>
    </source>
</evidence>
<dbReference type="PANTHER" id="PTHR12110">
    <property type="entry name" value="HYDROXYPYRUVATE ISOMERASE"/>
    <property type="match status" value="1"/>
</dbReference>
<dbReference type="InterPro" id="IPR050312">
    <property type="entry name" value="IolE/XylAMocC-like"/>
</dbReference>
<keyword evidence="2" id="KW-0413">Isomerase</keyword>
<evidence type="ECO:0000313" key="3">
    <source>
        <dbReference type="Proteomes" id="UP001465426"/>
    </source>
</evidence>
<dbReference type="GO" id="GO:0016853">
    <property type="term" value="F:isomerase activity"/>
    <property type="evidence" value="ECO:0007669"/>
    <property type="project" value="UniProtKB-KW"/>
</dbReference>
<dbReference type="Pfam" id="PF01261">
    <property type="entry name" value="AP_endonuc_2"/>
    <property type="match status" value="1"/>
</dbReference>
<keyword evidence="3" id="KW-1185">Reference proteome</keyword>
<dbReference type="PANTHER" id="PTHR12110:SF41">
    <property type="entry name" value="INOSOSE DEHYDRATASE"/>
    <property type="match status" value="1"/>
</dbReference>
<gene>
    <name evidence="2" type="ORF">WMO63_21145</name>
</gene>
<name>A0ABV1F8G1_9BACI</name>
<dbReference type="Proteomes" id="UP001465426">
    <property type="component" value="Unassembled WGS sequence"/>
</dbReference>
<sequence length="266" mass="30347">MKNIPIALQMYTLRNECEVDFRGTLRKVASLGFQGVELAGYGGIPVGELKELLDELGLKVAACHVPLAVIESNLAEVIQEQIVLESKFLVCPYLLPEKRTEADYQSLITFLNKAGAKCQKAGISLCYHNHDFELDNLQDGRTALDTIMQETDVRFVFAEPDVYWLSKREYDPAKWIDTYRERTKLVHLKDMTKDEEGFFAEVGTGAIDFQSILKQGNEADIQWWIIEQDATRRTPFESIEISLNNLRKMLDELKNVVFKEIEGTGF</sequence>
<dbReference type="EMBL" id="JBBMFN010000081">
    <property type="protein sequence ID" value="MEQ2468169.1"/>
    <property type="molecule type" value="Genomic_DNA"/>
</dbReference>
<feature type="domain" description="Xylose isomerase-like TIM barrel" evidence="1">
    <location>
        <begin position="25"/>
        <end position="247"/>
    </location>
</feature>
<proteinExistence type="predicted"/>
<accession>A0ABV1F8G1</accession>
<dbReference type="Gene3D" id="3.20.20.150">
    <property type="entry name" value="Divalent-metal-dependent TIM barrel enzymes"/>
    <property type="match status" value="1"/>
</dbReference>
<dbReference type="InterPro" id="IPR013022">
    <property type="entry name" value="Xyl_isomerase-like_TIM-brl"/>
</dbReference>
<dbReference type="SUPFAM" id="SSF51658">
    <property type="entry name" value="Xylose isomerase-like"/>
    <property type="match status" value="1"/>
</dbReference>
<comment type="caution">
    <text evidence="2">The sequence shown here is derived from an EMBL/GenBank/DDBJ whole genome shotgun (WGS) entry which is preliminary data.</text>
</comment>